<name>K2KYH7_9GAMM</name>
<feature type="binding site" evidence="7">
    <location>
        <begin position="7"/>
        <end position="8"/>
    </location>
    <ligand>
        <name>substrate</name>
    </ligand>
</feature>
<comment type="caution">
    <text evidence="8">The sequence shown here is derived from an EMBL/GenBank/DDBJ whole genome shotgun (WGS) entry which is preliminary data.</text>
</comment>
<evidence type="ECO:0000256" key="4">
    <source>
        <dbReference type="ARBA" id="ARBA00022984"/>
    </source>
</evidence>
<evidence type="ECO:0000256" key="1">
    <source>
        <dbReference type="ARBA" id="ARBA00001602"/>
    </source>
</evidence>
<dbReference type="Pfam" id="PF01177">
    <property type="entry name" value="Asp_Glu_race"/>
    <property type="match status" value="1"/>
</dbReference>
<keyword evidence="9" id="KW-1185">Reference proteome</keyword>
<keyword evidence="4 7" id="KW-0573">Peptidoglycan synthesis</keyword>
<dbReference type="InterPro" id="IPR015942">
    <property type="entry name" value="Asp/Glu/hydantoin_racemase"/>
</dbReference>
<dbReference type="OrthoDB" id="9801055at2"/>
<evidence type="ECO:0000256" key="7">
    <source>
        <dbReference type="HAMAP-Rule" id="MF_00258"/>
    </source>
</evidence>
<dbReference type="PROSITE" id="PS00924">
    <property type="entry name" value="ASP_GLU_RACEMASE_2"/>
    <property type="match status" value="1"/>
</dbReference>
<dbReference type="EMBL" id="AMRG01000001">
    <property type="protein sequence ID" value="EKE87604.1"/>
    <property type="molecule type" value="Genomic_DNA"/>
</dbReference>
<dbReference type="NCBIfam" id="TIGR00067">
    <property type="entry name" value="glut_race"/>
    <property type="match status" value="1"/>
</dbReference>
<evidence type="ECO:0000313" key="8">
    <source>
        <dbReference type="EMBL" id="EKE87604.1"/>
    </source>
</evidence>
<keyword evidence="5 7" id="KW-0413">Isomerase</keyword>
<feature type="active site" description="Proton donor/acceptor" evidence="7">
    <location>
        <position position="70"/>
    </location>
</feature>
<dbReference type="HAMAP" id="MF_00258">
    <property type="entry name" value="Glu_racemase"/>
    <property type="match status" value="1"/>
</dbReference>
<dbReference type="PANTHER" id="PTHR21198">
    <property type="entry name" value="GLUTAMATE RACEMASE"/>
    <property type="match status" value="1"/>
</dbReference>
<reference evidence="8 9" key="1">
    <citation type="journal article" date="2012" name="J. Bacteriol.">
        <title>Genome Sequence of Idiomarina xiamenensis Type Strain 10-D-4.</title>
        <authorList>
            <person name="Lai Q."/>
            <person name="Wang L."/>
            <person name="Wang W."/>
            <person name="Shao Z."/>
        </authorList>
    </citation>
    <scope>NUCLEOTIDE SEQUENCE [LARGE SCALE GENOMIC DNA]</scope>
    <source>
        <strain evidence="8 9">10-D-4</strain>
    </source>
</reference>
<feature type="binding site" evidence="7">
    <location>
        <begin position="184"/>
        <end position="185"/>
    </location>
    <ligand>
        <name>substrate</name>
    </ligand>
</feature>
<organism evidence="8 9">
    <name type="scientific">Idiomarina xiamenensis 10-D-4</name>
    <dbReference type="NCBI Taxonomy" id="740709"/>
    <lineage>
        <taxon>Bacteria</taxon>
        <taxon>Pseudomonadati</taxon>
        <taxon>Pseudomonadota</taxon>
        <taxon>Gammaproteobacteria</taxon>
        <taxon>Alteromonadales</taxon>
        <taxon>Idiomarinaceae</taxon>
        <taxon>Idiomarina</taxon>
    </lineage>
</organism>
<dbReference type="eggNOG" id="COG0796">
    <property type="taxonomic scope" value="Bacteria"/>
</dbReference>
<dbReference type="UniPathway" id="UPA00219"/>
<dbReference type="PATRIC" id="fig|740709.3.peg.176"/>
<dbReference type="GO" id="GO:0008881">
    <property type="term" value="F:glutamate racemase activity"/>
    <property type="evidence" value="ECO:0007669"/>
    <property type="project" value="UniProtKB-UniRule"/>
</dbReference>
<evidence type="ECO:0000256" key="2">
    <source>
        <dbReference type="ARBA" id="ARBA00013090"/>
    </source>
</evidence>
<evidence type="ECO:0000256" key="5">
    <source>
        <dbReference type="ARBA" id="ARBA00023235"/>
    </source>
</evidence>
<keyword evidence="6 7" id="KW-0961">Cell wall biogenesis/degradation</keyword>
<gene>
    <name evidence="7" type="primary">murI</name>
    <name evidence="8" type="ORF">A10D4_00880</name>
</gene>
<dbReference type="FunFam" id="3.40.50.1860:FF:000001">
    <property type="entry name" value="Glutamate racemase"/>
    <property type="match status" value="1"/>
</dbReference>
<comment type="pathway">
    <text evidence="7">Cell wall biogenesis; peptidoglycan biosynthesis.</text>
</comment>
<dbReference type="InterPro" id="IPR033134">
    <property type="entry name" value="Asp/Glu_racemase_AS_2"/>
</dbReference>
<evidence type="ECO:0000313" key="9">
    <source>
        <dbReference type="Proteomes" id="UP000014115"/>
    </source>
</evidence>
<comment type="similarity">
    <text evidence="7">Belongs to the aspartate/glutamate racemases family.</text>
</comment>
<comment type="catalytic activity">
    <reaction evidence="1 7">
        <text>L-glutamate = D-glutamate</text>
        <dbReference type="Rhea" id="RHEA:12813"/>
        <dbReference type="ChEBI" id="CHEBI:29985"/>
        <dbReference type="ChEBI" id="CHEBI:29986"/>
        <dbReference type="EC" id="5.1.1.3"/>
    </reaction>
</comment>
<evidence type="ECO:0000256" key="3">
    <source>
        <dbReference type="ARBA" id="ARBA00022960"/>
    </source>
</evidence>
<feature type="binding site" evidence="7">
    <location>
        <begin position="71"/>
        <end position="72"/>
    </location>
    <ligand>
        <name>substrate</name>
    </ligand>
</feature>
<dbReference type="RefSeq" id="WP_008487116.1">
    <property type="nucleotide sequence ID" value="NZ_AMRG01000001.1"/>
</dbReference>
<dbReference type="Proteomes" id="UP000014115">
    <property type="component" value="Unassembled WGS sequence"/>
</dbReference>
<dbReference type="SUPFAM" id="SSF53681">
    <property type="entry name" value="Aspartate/glutamate racemase"/>
    <property type="match status" value="2"/>
</dbReference>
<dbReference type="GO" id="GO:0071555">
    <property type="term" value="P:cell wall organization"/>
    <property type="evidence" value="ECO:0007669"/>
    <property type="project" value="UniProtKB-KW"/>
</dbReference>
<dbReference type="InterPro" id="IPR001920">
    <property type="entry name" value="Asp/Glu_race"/>
</dbReference>
<dbReference type="EC" id="5.1.1.3" evidence="2 7"/>
<dbReference type="InterPro" id="IPR004391">
    <property type="entry name" value="Glu_race"/>
</dbReference>
<dbReference type="STRING" id="740709.A10D4_00880"/>
<evidence type="ECO:0000256" key="6">
    <source>
        <dbReference type="ARBA" id="ARBA00023316"/>
    </source>
</evidence>
<feature type="active site" description="Proton donor/acceptor" evidence="7">
    <location>
        <position position="183"/>
    </location>
</feature>
<dbReference type="PANTHER" id="PTHR21198:SF2">
    <property type="entry name" value="GLUTAMATE RACEMASE"/>
    <property type="match status" value="1"/>
</dbReference>
<protein>
    <recommendedName>
        <fullName evidence="2 7">Glutamate racemase</fullName>
        <ecNumber evidence="2 7">5.1.1.3</ecNumber>
    </recommendedName>
</protein>
<keyword evidence="3 7" id="KW-0133">Cell shape</keyword>
<accession>K2KYH7</accession>
<dbReference type="GO" id="GO:0009252">
    <property type="term" value="P:peptidoglycan biosynthetic process"/>
    <property type="evidence" value="ECO:0007669"/>
    <property type="project" value="UniProtKB-UniRule"/>
</dbReference>
<sequence>MKVGVFDSGVGGLTVAKSLYESRLFSDIVYYGDTARVPYGSKDQNTVLRYALEAIEFFNGVDVDFVVVACNTVSVVALAQMQQYSNKPVYGVIEPGVLALQQRQLDKNDDRILVIATKATINSGEYQRRIEALGYGQVIARATPLFVPLVEEQCYQGPILDAVLQHYFADLSAHAITTVVLGCTHYPLIAQAIAAYFNGALTIHSGEAMVAWLQQQLQLNAHFDKTRVTIYASENVAAVKRVAAQWGLPLQSDAPAK</sequence>
<dbReference type="GO" id="GO:0008360">
    <property type="term" value="P:regulation of cell shape"/>
    <property type="evidence" value="ECO:0007669"/>
    <property type="project" value="UniProtKB-KW"/>
</dbReference>
<proteinExistence type="inferred from homology"/>
<feature type="binding site" evidence="7">
    <location>
        <begin position="39"/>
        <end position="40"/>
    </location>
    <ligand>
        <name>substrate</name>
    </ligand>
</feature>
<comment type="function">
    <text evidence="7">Provides the (R)-glutamate required for cell wall biosynthesis.</text>
</comment>
<dbReference type="Gene3D" id="3.40.50.1860">
    <property type="match status" value="2"/>
</dbReference>
<dbReference type="AlphaFoldDB" id="K2KYH7"/>